<evidence type="ECO:0000256" key="5">
    <source>
        <dbReference type="ARBA" id="ARBA00022723"/>
    </source>
</evidence>
<evidence type="ECO:0000256" key="7">
    <source>
        <dbReference type="ARBA" id="ARBA00023004"/>
    </source>
</evidence>
<evidence type="ECO:0008006" key="12">
    <source>
        <dbReference type="Google" id="ProtNLM"/>
    </source>
</evidence>
<sequence length="473" mass="52970">MVSKINGLFGKRALYVFDPVALQSILIKDHSSYEDALFMLSMNMMLFGPSVVATIGDQHRKQRKMINPVFSTQQMRQMIPIFYQVARNLQEGIERQLRNPSGSGDIDILDWMSRAALELIGQGGLGHSFDPLVEESQSVFTNAIKDTLTALPLCPEIWVTSFRRWVLDNLVPIAKIQRLKNLSDTINAEAAQVVAQRRLAIQSGEGAILQEVGEGKDIMSVLLRANMKAEESERLGEDELAAQTATFIFAATDTTSNTLAQILQLLAQHTEVQEKLRTEILQAAGDEEIPYDQLEGLPYLDAVCRETLRLYAPVSDTFRDCIRDTVLPLSEPIQGLDGTWMKEILVPEGTRIVISIRGCNINKAIWGEDADEWKPERWLSPLPETVTNARIPGVYSNLLSFLGGGRSCIGFKFSQLEMKVVLCVLLRSFRFYPSDKEIVWNYSLVRFPTVGKDSGKPSMPMKLVPIKETMTLA</sequence>
<dbReference type="PANTHER" id="PTHR24305">
    <property type="entry name" value="CYTOCHROME P450"/>
    <property type="match status" value="1"/>
</dbReference>
<dbReference type="Proteomes" id="UP001212997">
    <property type="component" value="Unassembled WGS sequence"/>
</dbReference>
<gene>
    <name evidence="10" type="ORF">NLI96_g8207</name>
</gene>
<evidence type="ECO:0000256" key="8">
    <source>
        <dbReference type="ARBA" id="ARBA00023033"/>
    </source>
</evidence>
<dbReference type="InterPro" id="IPR050121">
    <property type="entry name" value="Cytochrome_P450_monoxygenase"/>
</dbReference>
<dbReference type="PANTHER" id="PTHR24305:SF166">
    <property type="entry name" value="CYTOCHROME P450 12A4, MITOCHONDRIAL-RELATED"/>
    <property type="match status" value="1"/>
</dbReference>
<keyword evidence="5 9" id="KW-0479">Metal-binding</keyword>
<dbReference type="InterPro" id="IPR002401">
    <property type="entry name" value="Cyt_P450_E_grp-I"/>
</dbReference>
<dbReference type="Pfam" id="PF00067">
    <property type="entry name" value="p450"/>
    <property type="match status" value="1"/>
</dbReference>
<dbReference type="Gene3D" id="1.10.630.10">
    <property type="entry name" value="Cytochrome P450"/>
    <property type="match status" value="1"/>
</dbReference>
<dbReference type="EMBL" id="JANAWD010000364">
    <property type="protein sequence ID" value="KAJ3480638.1"/>
    <property type="molecule type" value="Genomic_DNA"/>
</dbReference>
<keyword evidence="11" id="KW-1185">Reference proteome</keyword>
<dbReference type="AlphaFoldDB" id="A0AAD5YE67"/>
<dbReference type="InterPro" id="IPR001128">
    <property type="entry name" value="Cyt_P450"/>
</dbReference>
<name>A0AAD5YE67_9APHY</name>
<dbReference type="GO" id="GO:0004497">
    <property type="term" value="F:monooxygenase activity"/>
    <property type="evidence" value="ECO:0007669"/>
    <property type="project" value="UniProtKB-KW"/>
</dbReference>
<comment type="cofactor">
    <cofactor evidence="1 9">
        <name>heme</name>
        <dbReference type="ChEBI" id="CHEBI:30413"/>
    </cofactor>
</comment>
<dbReference type="InterPro" id="IPR036396">
    <property type="entry name" value="Cyt_P450_sf"/>
</dbReference>
<organism evidence="10 11">
    <name type="scientific">Meripilus lineatus</name>
    <dbReference type="NCBI Taxonomy" id="2056292"/>
    <lineage>
        <taxon>Eukaryota</taxon>
        <taxon>Fungi</taxon>
        <taxon>Dikarya</taxon>
        <taxon>Basidiomycota</taxon>
        <taxon>Agaricomycotina</taxon>
        <taxon>Agaricomycetes</taxon>
        <taxon>Polyporales</taxon>
        <taxon>Meripilaceae</taxon>
        <taxon>Meripilus</taxon>
    </lineage>
</organism>
<dbReference type="SUPFAM" id="SSF48264">
    <property type="entry name" value="Cytochrome P450"/>
    <property type="match status" value="1"/>
</dbReference>
<reference evidence="10" key="1">
    <citation type="submission" date="2022-07" db="EMBL/GenBank/DDBJ databases">
        <title>Genome Sequence of Physisporinus lineatus.</title>
        <authorList>
            <person name="Buettner E."/>
        </authorList>
    </citation>
    <scope>NUCLEOTIDE SEQUENCE</scope>
    <source>
        <strain evidence="10">VT162</strain>
    </source>
</reference>
<evidence type="ECO:0000313" key="10">
    <source>
        <dbReference type="EMBL" id="KAJ3480638.1"/>
    </source>
</evidence>
<evidence type="ECO:0000313" key="11">
    <source>
        <dbReference type="Proteomes" id="UP001212997"/>
    </source>
</evidence>
<comment type="similarity">
    <text evidence="3">Belongs to the cytochrome P450 family.</text>
</comment>
<keyword evidence="6" id="KW-0560">Oxidoreductase</keyword>
<dbReference type="GO" id="GO:0005506">
    <property type="term" value="F:iron ion binding"/>
    <property type="evidence" value="ECO:0007669"/>
    <property type="project" value="InterPro"/>
</dbReference>
<dbReference type="PRINTS" id="PR00385">
    <property type="entry name" value="P450"/>
</dbReference>
<dbReference type="PRINTS" id="PR00463">
    <property type="entry name" value="EP450I"/>
</dbReference>
<evidence type="ECO:0000256" key="3">
    <source>
        <dbReference type="ARBA" id="ARBA00010617"/>
    </source>
</evidence>
<evidence type="ECO:0000256" key="6">
    <source>
        <dbReference type="ARBA" id="ARBA00023002"/>
    </source>
</evidence>
<comment type="caution">
    <text evidence="10">The sequence shown here is derived from an EMBL/GenBank/DDBJ whole genome shotgun (WGS) entry which is preliminary data.</text>
</comment>
<comment type="pathway">
    <text evidence="2">Secondary metabolite biosynthesis.</text>
</comment>
<evidence type="ECO:0000256" key="2">
    <source>
        <dbReference type="ARBA" id="ARBA00005179"/>
    </source>
</evidence>
<feature type="binding site" description="axial binding residue" evidence="9">
    <location>
        <position position="408"/>
    </location>
    <ligand>
        <name>heme</name>
        <dbReference type="ChEBI" id="CHEBI:30413"/>
    </ligand>
    <ligandPart>
        <name>Fe</name>
        <dbReference type="ChEBI" id="CHEBI:18248"/>
    </ligandPart>
</feature>
<keyword evidence="4 9" id="KW-0349">Heme</keyword>
<dbReference type="GO" id="GO:0016705">
    <property type="term" value="F:oxidoreductase activity, acting on paired donors, with incorporation or reduction of molecular oxygen"/>
    <property type="evidence" value="ECO:0007669"/>
    <property type="project" value="InterPro"/>
</dbReference>
<evidence type="ECO:0000256" key="1">
    <source>
        <dbReference type="ARBA" id="ARBA00001971"/>
    </source>
</evidence>
<protein>
    <recommendedName>
        <fullName evidence="12">Cytochrome P450</fullName>
    </recommendedName>
</protein>
<evidence type="ECO:0000256" key="9">
    <source>
        <dbReference type="PIRSR" id="PIRSR602401-1"/>
    </source>
</evidence>
<accession>A0AAD5YE67</accession>
<keyword evidence="7 9" id="KW-0408">Iron</keyword>
<dbReference type="GO" id="GO:0020037">
    <property type="term" value="F:heme binding"/>
    <property type="evidence" value="ECO:0007669"/>
    <property type="project" value="InterPro"/>
</dbReference>
<keyword evidence="8" id="KW-0503">Monooxygenase</keyword>
<evidence type="ECO:0000256" key="4">
    <source>
        <dbReference type="ARBA" id="ARBA00022617"/>
    </source>
</evidence>
<dbReference type="CDD" id="cd11069">
    <property type="entry name" value="CYP_FUM15-like"/>
    <property type="match status" value="1"/>
</dbReference>
<proteinExistence type="inferred from homology"/>